<evidence type="ECO:0000256" key="4">
    <source>
        <dbReference type="RuleBase" id="RU000363"/>
    </source>
</evidence>
<name>A0A150RUH1_SORCE</name>
<dbReference type="AlphaFoldDB" id="A0A150RUH1"/>
<dbReference type="Proteomes" id="UP000075635">
    <property type="component" value="Unassembled WGS sequence"/>
</dbReference>
<reference evidence="6 7" key="1">
    <citation type="submission" date="2014-02" db="EMBL/GenBank/DDBJ databases">
        <title>The small core and large imbalanced accessory genome model reveals a collaborative survival strategy of Sorangium cellulosum strains in nature.</title>
        <authorList>
            <person name="Han K."/>
            <person name="Peng R."/>
            <person name="Blom J."/>
            <person name="Li Y.-Z."/>
        </authorList>
    </citation>
    <scope>NUCLEOTIDE SEQUENCE [LARGE SCALE GENOMIC DNA]</scope>
    <source>
        <strain evidence="6 7">So0011-07</strain>
    </source>
</reference>
<dbReference type="Pfam" id="PF00106">
    <property type="entry name" value="adh_short"/>
    <property type="match status" value="1"/>
</dbReference>
<evidence type="ECO:0000256" key="3">
    <source>
        <dbReference type="ARBA" id="ARBA00023002"/>
    </source>
</evidence>
<sequence>MRLKDKIALITGASRGIGRASALALGREGAIVVGVARTAADLDALERELRAAGGRGLMIEADVTRAASVAACVERAVRELGRIDLLVNNAGVGGYRPFLEWSEDDYDRIMATNMKGTWLFCREVIPHMRRQGGGHIINVASVAGLQGYPNEAIYCASKFAQVGLTQALDREFWQENIKVSAVCPGGVETHFAIGDGRTAGSERMQGFSTAEDVAEAVVLAALPRDRSRIVQIVMRPMNEAT</sequence>
<comment type="caution">
    <text evidence="6">The sequence shown here is derived from an EMBL/GenBank/DDBJ whole genome shotgun (WGS) entry which is preliminary data.</text>
</comment>
<evidence type="ECO:0000313" key="6">
    <source>
        <dbReference type="EMBL" id="KYF83899.1"/>
    </source>
</evidence>
<feature type="domain" description="Ketoreductase" evidence="5">
    <location>
        <begin position="6"/>
        <end position="176"/>
    </location>
</feature>
<evidence type="ECO:0000313" key="7">
    <source>
        <dbReference type="Proteomes" id="UP000075635"/>
    </source>
</evidence>
<dbReference type="PANTHER" id="PTHR43391">
    <property type="entry name" value="RETINOL DEHYDROGENASE-RELATED"/>
    <property type="match status" value="1"/>
</dbReference>
<evidence type="ECO:0000256" key="1">
    <source>
        <dbReference type="ARBA" id="ARBA00006484"/>
    </source>
</evidence>
<keyword evidence="2" id="KW-0521">NADP</keyword>
<dbReference type="EMBL" id="JEMB01002031">
    <property type="protein sequence ID" value="KYF83899.1"/>
    <property type="molecule type" value="Genomic_DNA"/>
</dbReference>
<evidence type="ECO:0000259" key="5">
    <source>
        <dbReference type="SMART" id="SM00822"/>
    </source>
</evidence>
<dbReference type="PRINTS" id="PR00081">
    <property type="entry name" value="GDHRDH"/>
</dbReference>
<dbReference type="Gene3D" id="3.40.50.720">
    <property type="entry name" value="NAD(P)-binding Rossmann-like Domain"/>
    <property type="match status" value="1"/>
</dbReference>
<dbReference type="InterPro" id="IPR057326">
    <property type="entry name" value="KR_dom"/>
</dbReference>
<dbReference type="SMART" id="SM00822">
    <property type="entry name" value="PKS_KR"/>
    <property type="match status" value="1"/>
</dbReference>
<keyword evidence="3" id="KW-0560">Oxidoreductase</keyword>
<accession>A0A150RUH1</accession>
<dbReference type="PRINTS" id="PR00080">
    <property type="entry name" value="SDRFAMILY"/>
</dbReference>
<gene>
    <name evidence="6" type="ORF">BE17_10020</name>
</gene>
<protein>
    <submittedName>
        <fullName evidence="6">Short-chain dehydrogenase</fullName>
    </submittedName>
</protein>
<dbReference type="InterPro" id="IPR036291">
    <property type="entry name" value="NAD(P)-bd_dom_sf"/>
</dbReference>
<dbReference type="FunFam" id="3.40.50.720:FF:000084">
    <property type="entry name" value="Short-chain dehydrogenase reductase"/>
    <property type="match status" value="1"/>
</dbReference>
<dbReference type="InterPro" id="IPR002347">
    <property type="entry name" value="SDR_fam"/>
</dbReference>
<dbReference type="CDD" id="cd05233">
    <property type="entry name" value="SDR_c"/>
    <property type="match status" value="1"/>
</dbReference>
<comment type="similarity">
    <text evidence="1 4">Belongs to the short-chain dehydrogenases/reductases (SDR) family.</text>
</comment>
<evidence type="ECO:0000256" key="2">
    <source>
        <dbReference type="ARBA" id="ARBA00022857"/>
    </source>
</evidence>
<proteinExistence type="inferred from homology"/>
<dbReference type="SUPFAM" id="SSF51735">
    <property type="entry name" value="NAD(P)-binding Rossmann-fold domains"/>
    <property type="match status" value="1"/>
</dbReference>
<organism evidence="6 7">
    <name type="scientific">Sorangium cellulosum</name>
    <name type="common">Polyangium cellulosum</name>
    <dbReference type="NCBI Taxonomy" id="56"/>
    <lineage>
        <taxon>Bacteria</taxon>
        <taxon>Pseudomonadati</taxon>
        <taxon>Myxococcota</taxon>
        <taxon>Polyangia</taxon>
        <taxon>Polyangiales</taxon>
        <taxon>Polyangiaceae</taxon>
        <taxon>Sorangium</taxon>
    </lineage>
</organism>
<dbReference type="GO" id="GO:0016491">
    <property type="term" value="F:oxidoreductase activity"/>
    <property type="evidence" value="ECO:0007669"/>
    <property type="project" value="UniProtKB-KW"/>
</dbReference>
<dbReference type="PANTHER" id="PTHR43391:SF14">
    <property type="entry name" value="DEHYDROGENASE_REDUCTASE SDR FAMILY PROTEIN 7-LIKE"/>
    <property type="match status" value="1"/>
</dbReference>